<evidence type="ECO:0000313" key="5">
    <source>
        <dbReference type="Proteomes" id="UP001501072"/>
    </source>
</evidence>
<dbReference type="Pfam" id="PF14016">
    <property type="entry name" value="DUF4232"/>
    <property type="match status" value="1"/>
</dbReference>
<evidence type="ECO:0000259" key="3">
    <source>
        <dbReference type="Pfam" id="PF14016"/>
    </source>
</evidence>
<keyword evidence="2" id="KW-0732">Signal</keyword>
<feature type="region of interest" description="Disordered" evidence="1">
    <location>
        <begin position="34"/>
        <end position="68"/>
    </location>
</feature>
<dbReference type="RefSeq" id="WP_067388703.1">
    <property type="nucleotide sequence ID" value="NZ_BAAAHU010000037.1"/>
</dbReference>
<dbReference type="Proteomes" id="UP001501072">
    <property type="component" value="Unassembled WGS sequence"/>
</dbReference>
<feature type="signal peptide" evidence="2">
    <location>
        <begin position="1"/>
        <end position="36"/>
    </location>
</feature>
<name>A0ABP4DJQ9_9ACTN</name>
<reference evidence="5" key="1">
    <citation type="journal article" date="2019" name="Int. J. Syst. Evol. Microbiol.">
        <title>The Global Catalogue of Microorganisms (GCM) 10K type strain sequencing project: providing services to taxonomists for standard genome sequencing and annotation.</title>
        <authorList>
            <consortium name="The Broad Institute Genomics Platform"/>
            <consortium name="The Broad Institute Genome Sequencing Center for Infectious Disease"/>
            <person name="Wu L."/>
            <person name="Ma J."/>
        </authorList>
    </citation>
    <scope>NUCLEOTIDE SEQUENCE [LARGE SCALE GENOMIC DNA]</scope>
    <source>
        <strain evidence="5">JCM 11269</strain>
    </source>
</reference>
<evidence type="ECO:0000256" key="1">
    <source>
        <dbReference type="SAM" id="MobiDB-lite"/>
    </source>
</evidence>
<feature type="chain" id="PRO_5046688377" evidence="2">
    <location>
        <begin position="37"/>
        <end position="206"/>
    </location>
</feature>
<evidence type="ECO:0000313" key="4">
    <source>
        <dbReference type="EMBL" id="GAA1012311.1"/>
    </source>
</evidence>
<evidence type="ECO:0000256" key="2">
    <source>
        <dbReference type="SAM" id="SignalP"/>
    </source>
</evidence>
<comment type="caution">
    <text evidence="4">The sequence shown here is derived from an EMBL/GenBank/DDBJ whole genome shotgun (WGS) entry which is preliminary data.</text>
</comment>
<protein>
    <submittedName>
        <fullName evidence="4">DUF4232 domain-containing protein</fullName>
    </submittedName>
</protein>
<sequence length="206" mass="20644">MTHTSPSARRAAALPACAAAALVLLTACGDGGGTSAAPQRVPVTVAPPGSTAGSFGRDTAGPRPAATSTRCRTFELKASVGRRDPGAGQVNFPVVLTNTSERTCTVRGYPGAAFVDAAGRQLGPDPLRSPGTPTTVTLRPGRSAWAGLTFSSPEVSEARTAVPAALLVTPPDEHDHLTVEWTAGPVPVGGNASSVFLTVLGPGTGP</sequence>
<keyword evidence="5" id="KW-1185">Reference proteome</keyword>
<dbReference type="InterPro" id="IPR025326">
    <property type="entry name" value="DUF4232"/>
</dbReference>
<accession>A0ABP4DJQ9</accession>
<organism evidence="4 5">
    <name type="scientific">Streptomyces thermogriseus</name>
    <dbReference type="NCBI Taxonomy" id="75292"/>
    <lineage>
        <taxon>Bacteria</taxon>
        <taxon>Bacillati</taxon>
        <taxon>Actinomycetota</taxon>
        <taxon>Actinomycetes</taxon>
        <taxon>Kitasatosporales</taxon>
        <taxon>Streptomycetaceae</taxon>
        <taxon>Streptomyces</taxon>
    </lineage>
</organism>
<gene>
    <name evidence="4" type="ORF">GCM10009564_35690</name>
</gene>
<proteinExistence type="predicted"/>
<feature type="domain" description="DUF4232" evidence="3">
    <location>
        <begin position="71"/>
        <end position="191"/>
    </location>
</feature>
<dbReference type="EMBL" id="BAAAHU010000037">
    <property type="protein sequence ID" value="GAA1012311.1"/>
    <property type="molecule type" value="Genomic_DNA"/>
</dbReference>